<dbReference type="Gene3D" id="3.30.470.20">
    <property type="entry name" value="ATP-grasp fold, B domain"/>
    <property type="match status" value="1"/>
</dbReference>
<evidence type="ECO:0000259" key="13">
    <source>
        <dbReference type="Pfam" id="PF05770"/>
    </source>
</evidence>
<dbReference type="InterPro" id="IPR008656">
    <property type="entry name" value="Inositol_tetrakis-P_1-kinase"/>
</dbReference>
<evidence type="ECO:0000313" key="16">
    <source>
        <dbReference type="Proteomes" id="UP000886595"/>
    </source>
</evidence>
<feature type="binding site" evidence="10">
    <location>
        <position position="170"/>
    </location>
    <ligand>
        <name>1D-myo-inositol 1,3,4-trisphosphate</name>
        <dbReference type="ChEBI" id="CHEBI:58414"/>
    </ligand>
</feature>
<dbReference type="Proteomes" id="UP000886595">
    <property type="component" value="Unassembled WGS sequence"/>
</dbReference>
<feature type="binding site" evidence="11">
    <location>
        <position position="303"/>
    </location>
    <ligand>
        <name>Mg(2+)</name>
        <dbReference type="ChEBI" id="CHEBI:18420"/>
        <label>2</label>
    </ligand>
</feature>
<keyword evidence="7 9" id="KW-0067">ATP-binding</keyword>
<comment type="caution">
    <text evidence="15">The sequence shown here is derived from an EMBL/GenBank/DDBJ whole genome shotgun (WGS) entry which is preliminary data.</text>
</comment>
<reference evidence="15 16" key="1">
    <citation type="submission" date="2020-02" db="EMBL/GenBank/DDBJ databases">
        <authorList>
            <person name="Ma Q."/>
            <person name="Huang Y."/>
            <person name="Song X."/>
            <person name="Pei D."/>
        </authorList>
    </citation>
    <scope>NUCLEOTIDE SEQUENCE [LARGE SCALE GENOMIC DNA]</scope>
    <source>
        <strain evidence="15">Sxm20200214</strain>
        <tissue evidence="15">Leaf</tissue>
    </source>
</reference>
<keyword evidence="8 9" id="KW-0460">Magnesium</keyword>
<evidence type="ECO:0000256" key="8">
    <source>
        <dbReference type="ARBA" id="ARBA00022842"/>
    </source>
</evidence>
<dbReference type="InterPro" id="IPR040464">
    <property type="entry name" value="InsP(3)kin_ATP-grasp"/>
</dbReference>
<dbReference type="GO" id="GO:0047325">
    <property type="term" value="F:inositol-3,4,5,6-tetrakisphosphate 1-kinase activity"/>
    <property type="evidence" value="ECO:0007669"/>
    <property type="project" value="UniProtKB-EC"/>
</dbReference>
<dbReference type="InterPro" id="IPR041429">
    <property type="entry name" value="ITPK1_N"/>
</dbReference>
<dbReference type="FunFam" id="3.30.470.20:FF:000056">
    <property type="entry name" value="Inositol-tetrakisphosphate 1-kinase"/>
    <property type="match status" value="1"/>
</dbReference>
<proteinExistence type="inferred from homology"/>
<protein>
    <recommendedName>
        <fullName evidence="9">Inositol-tetrakisphosphate 1-kinase</fullName>
        <ecNumber evidence="9">2.7.1.134</ecNumber>
    </recommendedName>
</protein>
<evidence type="ECO:0000256" key="9">
    <source>
        <dbReference type="PIRNR" id="PIRNR038186"/>
    </source>
</evidence>
<keyword evidence="5 9" id="KW-0547">Nucleotide-binding</keyword>
<evidence type="ECO:0000256" key="12">
    <source>
        <dbReference type="SAM" id="MobiDB-lite"/>
    </source>
</evidence>
<dbReference type="GO" id="GO:0052726">
    <property type="term" value="F:inositol-1,3,4-trisphosphate 5-kinase activity"/>
    <property type="evidence" value="ECO:0007669"/>
    <property type="project" value="InterPro"/>
</dbReference>
<gene>
    <name evidence="15" type="ORF">Bca52824_024142</name>
</gene>
<feature type="binding site" evidence="10">
    <location>
        <position position="159"/>
    </location>
    <ligand>
        <name>ATP</name>
        <dbReference type="ChEBI" id="CHEBI:30616"/>
    </ligand>
</feature>
<evidence type="ECO:0000256" key="4">
    <source>
        <dbReference type="ARBA" id="ARBA00022723"/>
    </source>
</evidence>
<feature type="region of interest" description="Disordered" evidence="12">
    <location>
        <begin position="1"/>
        <end position="20"/>
    </location>
</feature>
<sequence>MNVNLISQPPNHQQSMVEDSTKERYDYALAEKKQQSFIQPSLIKHSRQRGIDLIKLDPAKPLSEQGSLDCVIHKLYDVVWKENLSRFRENCPGVPVVDSPEAIERLHNRVSMLEVITQLTFPVSGSQRFGVPKQVVVMDSTVLSGDGALGELKFPVIAKPLDADGCAKSHKMFLIYDQEGMKILRAPIVLQEFVNHGGVIFKVYVVGDYVKCVKRSLPDISEEKIGTARGSLPFSQISNLTVQEEKNKEYGEDRSLEKVEMPPTSFLEELAKAMRRSMGLNLFNFDVIRDARDADRYLVIDINYFPGYAKMPSYEPVLTEFF</sequence>
<feature type="binding site" evidence="10">
    <location>
        <position position="74"/>
    </location>
    <ligand>
        <name>1D-myo-inositol 1,3,4-trisphosphate</name>
        <dbReference type="ChEBI" id="CHEBI:58414"/>
    </ligand>
</feature>
<dbReference type="AlphaFoldDB" id="A0A8X7VKJ7"/>
<dbReference type="EMBL" id="JAAMPC010000005">
    <property type="protein sequence ID" value="KAG2312585.1"/>
    <property type="molecule type" value="Genomic_DNA"/>
</dbReference>
<feature type="binding site" evidence="10">
    <location>
        <position position="231"/>
    </location>
    <ligand>
        <name>ATP</name>
        <dbReference type="ChEBI" id="CHEBI:30616"/>
    </ligand>
</feature>
<dbReference type="PIRSF" id="PIRSF038186">
    <property type="entry name" value="ITPK"/>
    <property type="match status" value="1"/>
</dbReference>
<dbReference type="GO" id="GO:0005524">
    <property type="term" value="F:ATP binding"/>
    <property type="evidence" value="ECO:0007669"/>
    <property type="project" value="UniProtKB-KW"/>
</dbReference>
<feature type="compositionally biased region" description="Polar residues" evidence="12">
    <location>
        <begin position="1"/>
        <end position="18"/>
    </location>
</feature>
<evidence type="ECO:0000256" key="6">
    <source>
        <dbReference type="ARBA" id="ARBA00022777"/>
    </source>
</evidence>
<evidence type="ECO:0000256" key="11">
    <source>
        <dbReference type="PIRSR" id="PIRSR038186-2"/>
    </source>
</evidence>
<comment type="catalytic activity">
    <reaction evidence="9">
        <text>1D-myo-inositol 3,4,5,6-tetrakisphosphate + ATP = 1D-myo-inositol 1,3,4,5,6-pentakisphosphate + ADP + H(+)</text>
        <dbReference type="Rhea" id="RHEA:12452"/>
        <dbReference type="ChEBI" id="CHEBI:15378"/>
        <dbReference type="ChEBI" id="CHEBI:30616"/>
        <dbReference type="ChEBI" id="CHEBI:57539"/>
        <dbReference type="ChEBI" id="CHEBI:57733"/>
        <dbReference type="ChEBI" id="CHEBI:456216"/>
        <dbReference type="EC" id="2.7.1.134"/>
    </reaction>
</comment>
<comment type="similarity">
    <text evidence="1 9">Belongs to the ITPK1 family.</text>
</comment>
<dbReference type="Pfam" id="PF05770">
    <property type="entry name" value="Ins134_P3_kin"/>
    <property type="match status" value="1"/>
</dbReference>
<feature type="binding site" evidence="10">
    <location>
        <position position="202"/>
    </location>
    <ligand>
        <name>1D-myo-inositol 1,3,4-trisphosphate</name>
        <dbReference type="ChEBI" id="CHEBI:58414"/>
    </ligand>
</feature>
<dbReference type="GO" id="GO:0052725">
    <property type="term" value="F:inositol-1,3,4-trisphosphate 6-kinase activity"/>
    <property type="evidence" value="ECO:0007669"/>
    <property type="project" value="InterPro"/>
</dbReference>
<dbReference type="OrthoDB" id="25308at2759"/>
<evidence type="ECO:0000256" key="1">
    <source>
        <dbReference type="ARBA" id="ARBA00009601"/>
    </source>
</evidence>
<accession>A0A8X7VKJ7</accession>
<dbReference type="GO" id="GO:0005737">
    <property type="term" value="C:cytoplasm"/>
    <property type="evidence" value="ECO:0007669"/>
    <property type="project" value="TreeGrafter"/>
</dbReference>
<dbReference type="EC" id="2.7.1.134" evidence="9"/>
<keyword evidence="4 9" id="KW-0479">Metal-binding</keyword>
<feature type="binding site" evidence="11">
    <location>
        <position position="286"/>
    </location>
    <ligand>
        <name>Mg(2+)</name>
        <dbReference type="ChEBI" id="CHEBI:18420"/>
        <label>1</label>
    </ligand>
</feature>
<feature type="domain" description="Inositol-tetrakisphosphate 1-kinase N-terminal" evidence="14">
    <location>
        <begin position="27"/>
        <end position="103"/>
    </location>
</feature>
<keyword evidence="3 9" id="KW-0808">Transferase</keyword>
<dbReference type="GO" id="GO:0000287">
    <property type="term" value="F:magnesium ion binding"/>
    <property type="evidence" value="ECO:0007669"/>
    <property type="project" value="InterPro"/>
</dbReference>
<feature type="binding site" evidence="10">
    <location>
        <position position="307"/>
    </location>
    <ligand>
        <name>1D-myo-inositol 1,3,4-trisphosphate</name>
        <dbReference type="ChEBI" id="CHEBI:58414"/>
    </ligand>
</feature>
<feature type="binding site" evidence="10">
    <location>
        <begin position="191"/>
        <end position="202"/>
    </location>
    <ligand>
        <name>ATP</name>
        <dbReference type="ChEBI" id="CHEBI:30616"/>
    </ligand>
</feature>
<name>A0A8X7VKJ7_BRACI</name>
<evidence type="ECO:0000256" key="7">
    <source>
        <dbReference type="ARBA" id="ARBA00022840"/>
    </source>
</evidence>
<organism evidence="15 16">
    <name type="scientific">Brassica carinata</name>
    <name type="common">Ethiopian mustard</name>
    <name type="synonym">Abyssinian cabbage</name>
    <dbReference type="NCBI Taxonomy" id="52824"/>
    <lineage>
        <taxon>Eukaryota</taxon>
        <taxon>Viridiplantae</taxon>
        <taxon>Streptophyta</taxon>
        <taxon>Embryophyta</taxon>
        <taxon>Tracheophyta</taxon>
        <taxon>Spermatophyta</taxon>
        <taxon>Magnoliopsida</taxon>
        <taxon>eudicotyledons</taxon>
        <taxon>Gunneridae</taxon>
        <taxon>Pentapetalae</taxon>
        <taxon>rosids</taxon>
        <taxon>malvids</taxon>
        <taxon>Brassicales</taxon>
        <taxon>Brassicaceae</taxon>
        <taxon>Brassiceae</taxon>
        <taxon>Brassica</taxon>
    </lineage>
</organism>
<dbReference type="PANTHER" id="PTHR14217:SF24">
    <property type="entry name" value="INOSITOL-TETRAKISPHOSPHATE 1-KINASE 1"/>
    <property type="match status" value="1"/>
</dbReference>
<feature type="binding site" evidence="10">
    <location>
        <position position="33"/>
    </location>
    <ligand>
        <name>1D-myo-inositol 1,3,4-trisphosphate</name>
        <dbReference type="ChEBI" id="CHEBI:58414"/>
    </ligand>
</feature>
<dbReference type="PANTHER" id="PTHR14217">
    <property type="entry name" value="INOSITOL-TETRAKISPHOSPHATE 1-KINASE"/>
    <property type="match status" value="1"/>
</dbReference>
<dbReference type="Pfam" id="PF17927">
    <property type="entry name" value="Ins134_P3_kin_N"/>
    <property type="match status" value="1"/>
</dbReference>
<keyword evidence="16" id="KW-1185">Reference proteome</keyword>
<feature type="domain" description="Inositol 1,3,4-trisphosphate 5/6-kinase ATP-grasp" evidence="13">
    <location>
        <begin position="126"/>
        <end position="322"/>
    </location>
</feature>
<feature type="binding site" evidence="11">
    <location>
        <position position="301"/>
    </location>
    <ligand>
        <name>Mg(2+)</name>
        <dbReference type="ChEBI" id="CHEBI:18420"/>
        <label>1</label>
    </ligand>
</feature>
<evidence type="ECO:0000256" key="2">
    <source>
        <dbReference type="ARBA" id="ARBA00011245"/>
    </source>
</evidence>
<feature type="binding site" evidence="10">
    <location>
        <position position="109"/>
    </location>
    <ligand>
        <name>ATP</name>
        <dbReference type="ChEBI" id="CHEBI:30616"/>
    </ligand>
</feature>
<dbReference type="SUPFAM" id="SSF56059">
    <property type="entry name" value="Glutathione synthetase ATP-binding domain-like"/>
    <property type="match status" value="1"/>
</dbReference>
<comment type="cofactor">
    <cofactor evidence="9 11">
        <name>Mg(2+)</name>
        <dbReference type="ChEBI" id="CHEBI:18420"/>
    </cofactor>
    <text evidence="9 11">Binds 2 magnesium ions per subunit.</text>
</comment>
<feature type="binding site" evidence="11">
    <location>
        <position position="301"/>
    </location>
    <ligand>
        <name>Mg(2+)</name>
        <dbReference type="ChEBI" id="CHEBI:18420"/>
        <label>2</label>
    </ligand>
</feature>
<feature type="binding site" evidence="10">
    <location>
        <position position="303"/>
    </location>
    <ligand>
        <name>1D-myo-inositol 1,3,4-trisphosphate</name>
        <dbReference type="ChEBI" id="CHEBI:58414"/>
    </ligand>
</feature>
<dbReference type="GO" id="GO:0032957">
    <property type="term" value="P:inositol trisphosphate metabolic process"/>
    <property type="evidence" value="ECO:0007669"/>
    <property type="project" value="InterPro"/>
</dbReference>
<evidence type="ECO:0000313" key="15">
    <source>
        <dbReference type="EMBL" id="KAG2312585.1"/>
    </source>
</evidence>
<evidence type="ECO:0000256" key="5">
    <source>
        <dbReference type="ARBA" id="ARBA00022741"/>
    </source>
</evidence>
<comment type="subunit">
    <text evidence="2 9">Monomer.</text>
</comment>
<keyword evidence="6 9" id="KW-0418">Kinase</keyword>
<evidence type="ECO:0000256" key="10">
    <source>
        <dbReference type="PIRSR" id="PIRSR038186-1"/>
    </source>
</evidence>
<evidence type="ECO:0000259" key="14">
    <source>
        <dbReference type="Pfam" id="PF17927"/>
    </source>
</evidence>
<evidence type="ECO:0000256" key="3">
    <source>
        <dbReference type="ARBA" id="ARBA00022679"/>
    </source>
</evidence>
<comment type="function">
    <text evidence="9">Kinase that can phosphorylate various inositol polyphosphate such as Ins(3,4,5,6)P4 or Ins(1,3,4)P3.</text>
</comment>